<dbReference type="AlphaFoldDB" id="A0A3N4K072"/>
<keyword evidence="2" id="KW-1185">Reference proteome</keyword>
<dbReference type="STRING" id="1336337.A0A3N4K072"/>
<evidence type="ECO:0000313" key="2">
    <source>
        <dbReference type="Proteomes" id="UP000276215"/>
    </source>
</evidence>
<organism evidence="1 2">
    <name type="scientific">Choiromyces venosus 120613-1</name>
    <dbReference type="NCBI Taxonomy" id="1336337"/>
    <lineage>
        <taxon>Eukaryota</taxon>
        <taxon>Fungi</taxon>
        <taxon>Dikarya</taxon>
        <taxon>Ascomycota</taxon>
        <taxon>Pezizomycotina</taxon>
        <taxon>Pezizomycetes</taxon>
        <taxon>Pezizales</taxon>
        <taxon>Tuberaceae</taxon>
        <taxon>Choiromyces</taxon>
    </lineage>
</organism>
<accession>A0A3N4K072</accession>
<reference evidence="1 2" key="1">
    <citation type="journal article" date="2018" name="Nat. Ecol. Evol.">
        <title>Pezizomycetes genomes reveal the molecular basis of ectomycorrhizal truffle lifestyle.</title>
        <authorList>
            <person name="Murat C."/>
            <person name="Payen T."/>
            <person name="Noel B."/>
            <person name="Kuo A."/>
            <person name="Morin E."/>
            <person name="Chen J."/>
            <person name="Kohler A."/>
            <person name="Krizsan K."/>
            <person name="Balestrini R."/>
            <person name="Da Silva C."/>
            <person name="Montanini B."/>
            <person name="Hainaut M."/>
            <person name="Levati E."/>
            <person name="Barry K.W."/>
            <person name="Belfiori B."/>
            <person name="Cichocki N."/>
            <person name="Clum A."/>
            <person name="Dockter R.B."/>
            <person name="Fauchery L."/>
            <person name="Guy J."/>
            <person name="Iotti M."/>
            <person name="Le Tacon F."/>
            <person name="Lindquist E.A."/>
            <person name="Lipzen A."/>
            <person name="Malagnac F."/>
            <person name="Mello A."/>
            <person name="Molinier V."/>
            <person name="Miyauchi S."/>
            <person name="Poulain J."/>
            <person name="Riccioni C."/>
            <person name="Rubini A."/>
            <person name="Sitrit Y."/>
            <person name="Splivallo R."/>
            <person name="Traeger S."/>
            <person name="Wang M."/>
            <person name="Zifcakova L."/>
            <person name="Wipf D."/>
            <person name="Zambonelli A."/>
            <person name="Paolocci F."/>
            <person name="Nowrousian M."/>
            <person name="Ottonello S."/>
            <person name="Baldrian P."/>
            <person name="Spatafora J.W."/>
            <person name="Henrissat B."/>
            <person name="Nagy L.G."/>
            <person name="Aury J.M."/>
            <person name="Wincker P."/>
            <person name="Grigoriev I.V."/>
            <person name="Bonfante P."/>
            <person name="Martin F.M."/>
        </authorList>
    </citation>
    <scope>NUCLEOTIDE SEQUENCE [LARGE SCALE GENOMIC DNA]</scope>
    <source>
        <strain evidence="1 2">120613-1</strain>
    </source>
</reference>
<name>A0A3N4K072_9PEZI</name>
<dbReference type="Proteomes" id="UP000276215">
    <property type="component" value="Unassembled WGS sequence"/>
</dbReference>
<protein>
    <submittedName>
        <fullName evidence="1">Uncharacterized protein</fullName>
    </submittedName>
</protein>
<sequence>MGFTYGEVRKSVNIDGHEREDVVKYWKDIFLPLWDKGEKPIVFITHDESTFNANDGKCRIWKEEGKQPLQAKSHGQRIMVSGFLTPGRCLKVPDTIPDEELFRDLM</sequence>
<gene>
    <name evidence="1" type="ORF">L873DRAFT_1761819</name>
</gene>
<proteinExistence type="predicted"/>
<dbReference type="EMBL" id="ML120365">
    <property type="protein sequence ID" value="RPB02908.1"/>
    <property type="molecule type" value="Genomic_DNA"/>
</dbReference>
<dbReference type="OrthoDB" id="3047997at2759"/>
<evidence type="ECO:0000313" key="1">
    <source>
        <dbReference type="EMBL" id="RPB02908.1"/>
    </source>
</evidence>